<evidence type="ECO:0000256" key="1">
    <source>
        <dbReference type="ARBA" id="ARBA00004123"/>
    </source>
</evidence>
<keyword evidence="6" id="KW-0238">DNA-binding</keyword>
<feature type="domain" description="OB" evidence="9">
    <location>
        <begin position="141"/>
        <end position="229"/>
    </location>
</feature>
<evidence type="ECO:0000256" key="6">
    <source>
        <dbReference type="ARBA" id="ARBA00023125"/>
    </source>
</evidence>
<comment type="caution">
    <text evidence="10">The sequence shown here is derived from an EMBL/GenBank/DDBJ whole genome shotgun (WGS) entry which is preliminary data.</text>
</comment>
<dbReference type="PANTHER" id="PTHR13989:SF33">
    <property type="entry name" value="CST COMPLEX SUBUNIT STN1"/>
    <property type="match status" value="1"/>
</dbReference>
<feature type="non-terminal residue" evidence="10">
    <location>
        <position position="253"/>
    </location>
</feature>
<evidence type="ECO:0000256" key="7">
    <source>
        <dbReference type="ARBA" id="ARBA00023242"/>
    </source>
</evidence>
<name>A0AAW0M4M7_QUESU</name>
<dbReference type="EMBL" id="PKMF04000024">
    <property type="protein sequence ID" value="KAK7857751.1"/>
    <property type="molecule type" value="Genomic_DNA"/>
</dbReference>
<evidence type="ECO:0000313" key="11">
    <source>
        <dbReference type="Proteomes" id="UP000237347"/>
    </source>
</evidence>
<proteinExistence type="predicted"/>
<dbReference type="InterPro" id="IPR004365">
    <property type="entry name" value="NA-bd_OB_tRNA"/>
</dbReference>
<dbReference type="GO" id="GO:0003677">
    <property type="term" value="F:DNA binding"/>
    <property type="evidence" value="ECO:0007669"/>
    <property type="project" value="UniProtKB-KW"/>
</dbReference>
<evidence type="ECO:0000256" key="4">
    <source>
        <dbReference type="ARBA" id="ARBA00022454"/>
    </source>
</evidence>
<comment type="subcellular location">
    <subcellularLocation>
        <location evidence="2">Chromosome</location>
        <location evidence="2">Telomere</location>
    </subcellularLocation>
    <subcellularLocation>
        <location evidence="1">Nucleus</location>
    </subcellularLocation>
</comment>
<dbReference type="GO" id="GO:0005634">
    <property type="term" value="C:nucleus"/>
    <property type="evidence" value="ECO:0007669"/>
    <property type="project" value="UniProtKB-SubCell"/>
</dbReference>
<dbReference type="Pfam" id="PF01336">
    <property type="entry name" value="tRNA_anti-codon"/>
    <property type="match status" value="1"/>
</dbReference>
<dbReference type="Gene3D" id="2.40.50.140">
    <property type="entry name" value="Nucleic acid-binding proteins"/>
    <property type="match status" value="2"/>
</dbReference>
<gene>
    <name evidence="10" type="primary">STN1_1</name>
    <name evidence="10" type="ORF">CFP56_015885</name>
</gene>
<dbReference type="AlphaFoldDB" id="A0AAW0M4M7"/>
<keyword evidence="11" id="KW-1185">Reference proteome</keyword>
<keyword evidence="4" id="KW-0158">Chromosome</keyword>
<dbReference type="FunFam" id="2.40.50.140:FF:000352">
    <property type="entry name" value="CST complex subunit STN1"/>
    <property type="match status" value="1"/>
</dbReference>
<evidence type="ECO:0000256" key="3">
    <source>
        <dbReference type="ARBA" id="ARBA00017411"/>
    </source>
</evidence>
<evidence type="ECO:0000259" key="9">
    <source>
        <dbReference type="Pfam" id="PF01336"/>
    </source>
</evidence>
<evidence type="ECO:0000256" key="2">
    <source>
        <dbReference type="ARBA" id="ARBA00004574"/>
    </source>
</evidence>
<dbReference type="Proteomes" id="UP000237347">
    <property type="component" value="Unassembled WGS sequence"/>
</dbReference>
<evidence type="ECO:0000256" key="8">
    <source>
        <dbReference type="ARBA" id="ARBA00030039"/>
    </source>
</evidence>
<keyword evidence="5" id="KW-0779">Telomere</keyword>
<sequence length="253" mass="28145">MEQLHRLYNTHVKLLAFDLLSLTQTPSHSPSDPISFSRGGTFFSRAETVGTITSRELKPNKFLKFTVDDGTGCIVCVLWLNHLVSPYFSRCSPPSLHRLYNTHVKLLAFDLLSLTQTPSHSPSDPISFSRGGTFFSRAETVGTITSRELKPNKFLKFTVDDGTGCIVCVLWLNHLVSPNFSRCSPPSVRLIAQMASHFAAEVRLGVVARVRGRITSYRGAVQITVSDVVVERDPNEETLHLLECMSLASKCYN</sequence>
<keyword evidence="7" id="KW-0539">Nucleus</keyword>
<dbReference type="InterPro" id="IPR040260">
    <property type="entry name" value="RFA2-like"/>
</dbReference>
<protein>
    <recommendedName>
        <fullName evidence="3">CST complex subunit STN1</fullName>
    </recommendedName>
    <alternativeName>
        <fullName evidence="8">Suppressor of cdc thirteen homolog</fullName>
    </alternativeName>
</protein>
<dbReference type="GO" id="GO:0000781">
    <property type="term" value="C:chromosome, telomeric region"/>
    <property type="evidence" value="ECO:0007669"/>
    <property type="project" value="UniProtKB-SubCell"/>
</dbReference>
<dbReference type="InterPro" id="IPR012340">
    <property type="entry name" value="NA-bd_OB-fold"/>
</dbReference>
<reference evidence="10 11" key="1">
    <citation type="journal article" date="2018" name="Sci. Data">
        <title>The draft genome sequence of cork oak.</title>
        <authorList>
            <person name="Ramos A.M."/>
            <person name="Usie A."/>
            <person name="Barbosa P."/>
            <person name="Barros P.M."/>
            <person name="Capote T."/>
            <person name="Chaves I."/>
            <person name="Simoes F."/>
            <person name="Abreu I."/>
            <person name="Carrasquinho I."/>
            <person name="Faro C."/>
            <person name="Guimaraes J.B."/>
            <person name="Mendonca D."/>
            <person name="Nobrega F."/>
            <person name="Rodrigues L."/>
            <person name="Saibo N.J.M."/>
            <person name="Varela M.C."/>
            <person name="Egas C."/>
            <person name="Matos J."/>
            <person name="Miguel C.M."/>
            <person name="Oliveira M.M."/>
            <person name="Ricardo C.P."/>
            <person name="Goncalves S."/>
        </authorList>
    </citation>
    <scope>NUCLEOTIDE SEQUENCE [LARGE SCALE GENOMIC DNA]</scope>
    <source>
        <strain evidence="11">cv. HL8</strain>
    </source>
</reference>
<organism evidence="10 11">
    <name type="scientific">Quercus suber</name>
    <name type="common">Cork oak</name>
    <dbReference type="NCBI Taxonomy" id="58331"/>
    <lineage>
        <taxon>Eukaryota</taxon>
        <taxon>Viridiplantae</taxon>
        <taxon>Streptophyta</taxon>
        <taxon>Embryophyta</taxon>
        <taxon>Tracheophyta</taxon>
        <taxon>Spermatophyta</taxon>
        <taxon>Magnoliopsida</taxon>
        <taxon>eudicotyledons</taxon>
        <taxon>Gunneridae</taxon>
        <taxon>Pentapetalae</taxon>
        <taxon>rosids</taxon>
        <taxon>fabids</taxon>
        <taxon>Fagales</taxon>
        <taxon>Fagaceae</taxon>
        <taxon>Quercus</taxon>
    </lineage>
</organism>
<evidence type="ECO:0000256" key="5">
    <source>
        <dbReference type="ARBA" id="ARBA00022895"/>
    </source>
</evidence>
<dbReference type="SUPFAM" id="SSF50249">
    <property type="entry name" value="Nucleic acid-binding proteins"/>
    <property type="match status" value="2"/>
</dbReference>
<dbReference type="PANTHER" id="PTHR13989">
    <property type="entry name" value="REPLICATION PROTEIN A-RELATED"/>
    <property type="match status" value="1"/>
</dbReference>
<evidence type="ECO:0000313" key="10">
    <source>
        <dbReference type="EMBL" id="KAK7857751.1"/>
    </source>
</evidence>
<accession>A0AAW0M4M7</accession>